<dbReference type="Proteomes" id="UP001642487">
    <property type="component" value="Chromosome 11"/>
</dbReference>
<reference evidence="2 3" key="1">
    <citation type="submission" date="2024-03" db="EMBL/GenBank/DDBJ databases">
        <authorList>
            <person name="Gkanogiannis A."/>
            <person name="Becerra Lopez-Lavalle L."/>
        </authorList>
    </citation>
    <scope>NUCLEOTIDE SEQUENCE [LARGE SCALE GENOMIC DNA]</scope>
</reference>
<evidence type="ECO:0000313" key="3">
    <source>
        <dbReference type="Proteomes" id="UP001642487"/>
    </source>
</evidence>
<evidence type="ECO:0000313" key="2">
    <source>
        <dbReference type="EMBL" id="CAK9313759.1"/>
    </source>
</evidence>
<organism evidence="2 3">
    <name type="scientific">Citrullus colocynthis</name>
    <name type="common">colocynth</name>
    <dbReference type="NCBI Taxonomy" id="252529"/>
    <lineage>
        <taxon>Eukaryota</taxon>
        <taxon>Viridiplantae</taxon>
        <taxon>Streptophyta</taxon>
        <taxon>Embryophyta</taxon>
        <taxon>Tracheophyta</taxon>
        <taxon>Spermatophyta</taxon>
        <taxon>Magnoliopsida</taxon>
        <taxon>eudicotyledons</taxon>
        <taxon>Gunneridae</taxon>
        <taxon>Pentapetalae</taxon>
        <taxon>rosids</taxon>
        <taxon>fabids</taxon>
        <taxon>Cucurbitales</taxon>
        <taxon>Cucurbitaceae</taxon>
        <taxon>Benincaseae</taxon>
        <taxon>Citrullus</taxon>
    </lineage>
</organism>
<accession>A0ABP0Y027</accession>
<evidence type="ECO:0000256" key="1">
    <source>
        <dbReference type="SAM" id="MobiDB-lite"/>
    </source>
</evidence>
<feature type="compositionally biased region" description="Basic and acidic residues" evidence="1">
    <location>
        <begin position="37"/>
        <end position="64"/>
    </location>
</feature>
<gene>
    <name evidence="2" type="ORF">CITCOLO1_LOCUS5494</name>
</gene>
<feature type="compositionally biased region" description="Basic and acidic residues" evidence="1">
    <location>
        <begin position="15"/>
        <end position="30"/>
    </location>
</feature>
<sequence>MDLHKYGKSMARLKKSGEKSKKKAEQHDGWRLTNEIQRTEREEKENDIGGLHSREEKEKLEKKRNLIVRVHRRRRRVRWPEMLKKPQGEAELQTTNRRRRRGRVRSPTDKWSENRGREQKKRRMTDRAEMKSWGRSRCRWCEEMVESLENNGHEGNIKGDHYRRRWHGWPAITCSRRRGGERTKGNIPVETWSEKGKEERGKEKRKLISGGHGRRRRVIWSETWKRLLKEAERKGAKVGRKNPTIMGPPWRDRR</sequence>
<name>A0ABP0Y027_9ROSI</name>
<feature type="region of interest" description="Disordered" evidence="1">
    <location>
        <begin position="1"/>
        <end position="129"/>
    </location>
</feature>
<keyword evidence="3" id="KW-1185">Reference proteome</keyword>
<proteinExistence type="predicted"/>
<feature type="region of interest" description="Disordered" evidence="1">
    <location>
        <begin position="232"/>
        <end position="254"/>
    </location>
</feature>
<feature type="compositionally biased region" description="Basic residues" evidence="1">
    <location>
        <begin position="65"/>
        <end position="77"/>
    </location>
</feature>
<feature type="compositionally biased region" description="Basic and acidic residues" evidence="1">
    <location>
        <begin position="78"/>
        <end position="88"/>
    </location>
</feature>
<feature type="compositionally biased region" description="Basic and acidic residues" evidence="1">
    <location>
        <begin position="106"/>
        <end position="117"/>
    </location>
</feature>
<dbReference type="EMBL" id="OZ021745">
    <property type="protein sequence ID" value="CAK9313759.1"/>
    <property type="molecule type" value="Genomic_DNA"/>
</dbReference>
<protein>
    <submittedName>
        <fullName evidence="2">Uncharacterized protein</fullName>
    </submittedName>
</protein>